<dbReference type="InterPro" id="IPR037045">
    <property type="entry name" value="S8pro/Inhibitor_I9_sf"/>
</dbReference>
<dbReference type="PROSITE" id="PS00136">
    <property type="entry name" value="SUBTILASE_ASP"/>
    <property type="match status" value="1"/>
</dbReference>
<dbReference type="GO" id="GO:0006508">
    <property type="term" value="P:proteolysis"/>
    <property type="evidence" value="ECO:0007669"/>
    <property type="project" value="UniProtKB-KW"/>
</dbReference>
<dbReference type="Pfam" id="PF05922">
    <property type="entry name" value="Inhibitor_I9"/>
    <property type="match status" value="1"/>
</dbReference>
<feature type="active site" description="Charge relay system" evidence="5">
    <location>
        <position position="208"/>
    </location>
</feature>
<dbReference type="Pfam" id="PF00082">
    <property type="entry name" value="Peptidase_S8"/>
    <property type="match status" value="1"/>
</dbReference>
<protein>
    <submittedName>
        <fullName evidence="9">Serine proteinase</fullName>
    </submittedName>
</protein>
<dbReference type="InterPro" id="IPR036852">
    <property type="entry name" value="Peptidase_S8/S53_dom_sf"/>
</dbReference>
<evidence type="ECO:0000259" key="8">
    <source>
        <dbReference type="Pfam" id="PF05922"/>
    </source>
</evidence>
<feature type="active site" description="Charge relay system" evidence="5">
    <location>
        <position position="341"/>
    </location>
</feature>
<dbReference type="GO" id="GO:0004252">
    <property type="term" value="F:serine-type endopeptidase activity"/>
    <property type="evidence" value="ECO:0007669"/>
    <property type="project" value="UniProtKB-UniRule"/>
</dbReference>
<evidence type="ECO:0000313" key="10">
    <source>
        <dbReference type="Proteomes" id="UP000230750"/>
    </source>
</evidence>
<dbReference type="FunFam" id="3.40.50.200:FF:000014">
    <property type="entry name" value="Proteinase K"/>
    <property type="match status" value="1"/>
</dbReference>
<dbReference type="InterPro" id="IPR023827">
    <property type="entry name" value="Peptidase_S8_Asp-AS"/>
</dbReference>
<dbReference type="InterPro" id="IPR010259">
    <property type="entry name" value="S8pro/Inhibitor_I9"/>
</dbReference>
<evidence type="ECO:0000256" key="6">
    <source>
        <dbReference type="SAM" id="Phobius"/>
    </source>
</evidence>
<evidence type="ECO:0000256" key="5">
    <source>
        <dbReference type="PROSITE-ProRule" id="PRU01240"/>
    </source>
</evidence>
<comment type="similarity">
    <text evidence="1 5">Belongs to the peptidase S8 family.</text>
</comment>
<dbReference type="Gene3D" id="3.40.50.200">
    <property type="entry name" value="Peptidase S8/S53 domain"/>
    <property type="match status" value="1"/>
</dbReference>
<dbReference type="PROSITE" id="PS00137">
    <property type="entry name" value="SUBTILASE_HIS"/>
    <property type="match status" value="1"/>
</dbReference>
<dbReference type="Proteomes" id="UP000230750">
    <property type="component" value="Unassembled WGS sequence"/>
</dbReference>
<evidence type="ECO:0000256" key="3">
    <source>
        <dbReference type="ARBA" id="ARBA00022801"/>
    </source>
</evidence>
<dbReference type="STRING" id="307972.A0A2G8K2U7"/>
<dbReference type="InterPro" id="IPR034193">
    <property type="entry name" value="PCSK9_ProteinaseK-like"/>
</dbReference>
<feature type="domain" description="Peptidase S8/S53" evidence="7">
    <location>
        <begin position="164"/>
        <end position="371"/>
    </location>
</feature>
<accession>A0A2G8K2U7</accession>
<dbReference type="InterPro" id="IPR050131">
    <property type="entry name" value="Peptidase_S8_subtilisin-like"/>
</dbReference>
<dbReference type="InterPro" id="IPR015500">
    <property type="entry name" value="Peptidase_S8_subtilisin-rel"/>
</dbReference>
<dbReference type="OrthoDB" id="206201at2759"/>
<dbReference type="InterPro" id="IPR000209">
    <property type="entry name" value="Peptidase_S8/S53_dom"/>
</dbReference>
<dbReference type="AlphaFoldDB" id="A0A2G8K2U7"/>
<dbReference type="EMBL" id="MRZV01000944">
    <property type="protein sequence ID" value="PIK42293.1"/>
    <property type="molecule type" value="Genomic_DNA"/>
</dbReference>
<keyword evidence="6" id="KW-0472">Membrane</keyword>
<comment type="caution">
    <text evidence="9">The sequence shown here is derived from an EMBL/GenBank/DDBJ whole genome shotgun (WGS) entry which is preliminary data.</text>
</comment>
<sequence length="381" mass="39658">MQYLIAFNAIALSTLGLLKPCNGILHQPKLSNVKCMKFLLIALFATAASAMIAPLHTVKEKIDGSYIVVFNDDAKTLASVSTIKNSPFFSSLGGRVDRVYGSALNGFAATLAPKALELVRRFNFVKYVEEDQIMRIDAVASWGLDRVDQQDLPLDNSFTPRNDGEGVNVYVIDTGINPTHVDFGGRAYTEASMDFVSINRGGVDCNGHGSHCAGTVGGTTYGVANQANLFGVRVLSCLGSGSNTGVIGGMDWVADNHVKPAVASMSLGGGPSQSSDDAVTRMHNAGVTVVVAAGNDNEDASNHSPARAPLAITVASSASDDTRSSFSNFGSLIDIFAPGSSITSAGGAAILLAQDSSRTPDDVVNTMTSEATSGALTDPNL</sequence>
<dbReference type="PANTHER" id="PTHR43806">
    <property type="entry name" value="PEPTIDASE S8"/>
    <property type="match status" value="1"/>
</dbReference>
<proteinExistence type="inferred from homology"/>
<keyword evidence="10" id="KW-1185">Reference proteome</keyword>
<dbReference type="PROSITE" id="PS51892">
    <property type="entry name" value="SUBTILASE"/>
    <property type="match status" value="1"/>
</dbReference>
<evidence type="ECO:0000256" key="2">
    <source>
        <dbReference type="ARBA" id="ARBA00022670"/>
    </source>
</evidence>
<dbReference type="PRINTS" id="PR00723">
    <property type="entry name" value="SUBTILISIN"/>
</dbReference>
<dbReference type="Gene3D" id="3.30.70.80">
    <property type="entry name" value="Peptidase S8 propeptide/proteinase inhibitor I9"/>
    <property type="match status" value="1"/>
</dbReference>
<keyword evidence="6" id="KW-0812">Transmembrane</keyword>
<dbReference type="InterPro" id="IPR022398">
    <property type="entry name" value="Peptidase_S8_His-AS"/>
</dbReference>
<feature type="active site" description="Charge relay system" evidence="5">
    <location>
        <position position="173"/>
    </location>
</feature>
<keyword evidence="3 5" id="KW-0378">Hydrolase</keyword>
<reference evidence="9 10" key="1">
    <citation type="journal article" date="2017" name="PLoS Biol.">
        <title>The sea cucumber genome provides insights into morphological evolution and visceral regeneration.</title>
        <authorList>
            <person name="Zhang X."/>
            <person name="Sun L."/>
            <person name="Yuan J."/>
            <person name="Sun Y."/>
            <person name="Gao Y."/>
            <person name="Zhang L."/>
            <person name="Li S."/>
            <person name="Dai H."/>
            <person name="Hamel J.F."/>
            <person name="Liu C."/>
            <person name="Yu Y."/>
            <person name="Liu S."/>
            <person name="Lin W."/>
            <person name="Guo K."/>
            <person name="Jin S."/>
            <person name="Xu P."/>
            <person name="Storey K.B."/>
            <person name="Huan P."/>
            <person name="Zhang T."/>
            <person name="Zhou Y."/>
            <person name="Zhang J."/>
            <person name="Lin C."/>
            <person name="Li X."/>
            <person name="Xing L."/>
            <person name="Huo D."/>
            <person name="Sun M."/>
            <person name="Wang L."/>
            <person name="Mercier A."/>
            <person name="Li F."/>
            <person name="Yang H."/>
            <person name="Xiang J."/>
        </authorList>
    </citation>
    <scope>NUCLEOTIDE SEQUENCE [LARGE SCALE GENOMIC DNA]</scope>
    <source>
        <strain evidence="9">Shaxun</strain>
        <tissue evidence="9">Muscle</tissue>
    </source>
</reference>
<keyword evidence="6" id="KW-1133">Transmembrane helix</keyword>
<gene>
    <name evidence="9" type="ORF">BSL78_20854</name>
</gene>
<keyword evidence="2 5" id="KW-0645">Protease</keyword>
<evidence type="ECO:0000256" key="4">
    <source>
        <dbReference type="ARBA" id="ARBA00022825"/>
    </source>
</evidence>
<name>A0A2G8K2U7_STIJA</name>
<keyword evidence="4 5" id="KW-0720">Serine protease</keyword>
<dbReference type="PANTHER" id="PTHR43806:SF58">
    <property type="entry name" value="ALKALINE PROTEASE 1-RELATED"/>
    <property type="match status" value="1"/>
</dbReference>
<evidence type="ECO:0000256" key="1">
    <source>
        <dbReference type="ARBA" id="ARBA00011073"/>
    </source>
</evidence>
<dbReference type="SUPFAM" id="SSF52743">
    <property type="entry name" value="Subtilisin-like"/>
    <property type="match status" value="1"/>
</dbReference>
<dbReference type="CDD" id="cd04077">
    <property type="entry name" value="Peptidases_S8_PCSK9_ProteinaseK_like"/>
    <property type="match status" value="1"/>
</dbReference>
<feature type="domain" description="Inhibitor I9" evidence="8">
    <location>
        <begin position="65"/>
        <end position="136"/>
    </location>
</feature>
<organism evidence="9 10">
    <name type="scientific">Stichopus japonicus</name>
    <name type="common">Sea cucumber</name>
    <dbReference type="NCBI Taxonomy" id="307972"/>
    <lineage>
        <taxon>Eukaryota</taxon>
        <taxon>Metazoa</taxon>
        <taxon>Echinodermata</taxon>
        <taxon>Eleutherozoa</taxon>
        <taxon>Echinozoa</taxon>
        <taxon>Holothuroidea</taxon>
        <taxon>Aspidochirotacea</taxon>
        <taxon>Aspidochirotida</taxon>
        <taxon>Stichopodidae</taxon>
        <taxon>Apostichopus</taxon>
    </lineage>
</organism>
<evidence type="ECO:0000313" key="9">
    <source>
        <dbReference type="EMBL" id="PIK42293.1"/>
    </source>
</evidence>
<feature type="transmembrane region" description="Helical" evidence="6">
    <location>
        <begin position="39"/>
        <end position="58"/>
    </location>
</feature>
<dbReference type="GO" id="GO:0005615">
    <property type="term" value="C:extracellular space"/>
    <property type="evidence" value="ECO:0007669"/>
    <property type="project" value="TreeGrafter"/>
</dbReference>
<evidence type="ECO:0000259" key="7">
    <source>
        <dbReference type="Pfam" id="PF00082"/>
    </source>
</evidence>